<protein>
    <submittedName>
        <fullName evidence="2">Mycothiol system anti-sigma-R factor</fullName>
    </submittedName>
</protein>
<dbReference type="InterPro" id="IPR027383">
    <property type="entry name" value="Znf_put"/>
</dbReference>
<dbReference type="Pfam" id="PF13490">
    <property type="entry name" value="zf-HC2"/>
    <property type="match status" value="1"/>
</dbReference>
<dbReference type="NCBIfam" id="TIGR03988">
    <property type="entry name" value="antisig_RsrA"/>
    <property type="match status" value="1"/>
</dbReference>
<sequence length="92" mass="10533">MNDSANPCGHPGTCADVRRRLDSLLGGECDPEETRILERHIRECPRCLEDVGCERALRQLLRRCCCEPAPVELRRRITTRIRVTDRTSRSGE</sequence>
<dbReference type="AlphaFoldDB" id="A0A2N6SZZ5"/>
<dbReference type="RefSeq" id="WP_102212453.1">
    <property type="nucleotide sequence ID" value="NZ_PNHF01000008.1"/>
</dbReference>
<comment type="caution">
    <text evidence="2">The sequence shown here is derived from an EMBL/GenBank/DDBJ whole genome shotgun (WGS) entry which is preliminary data.</text>
</comment>
<proteinExistence type="predicted"/>
<evidence type="ECO:0000313" key="2">
    <source>
        <dbReference type="EMBL" id="PMC62612.1"/>
    </source>
</evidence>
<organism evidence="2 3">
    <name type="scientific">Corynebacterium xerosis</name>
    <dbReference type="NCBI Taxonomy" id="1725"/>
    <lineage>
        <taxon>Bacteria</taxon>
        <taxon>Bacillati</taxon>
        <taxon>Actinomycetota</taxon>
        <taxon>Actinomycetes</taxon>
        <taxon>Mycobacteriales</taxon>
        <taxon>Corynebacteriaceae</taxon>
        <taxon>Corynebacterium</taxon>
    </lineage>
</organism>
<feature type="domain" description="Putative zinc-finger" evidence="1">
    <location>
        <begin position="14"/>
        <end position="47"/>
    </location>
</feature>
<accession>A0A2N6SZZ5</accession>
<gene>
    <name evidence="2" type="ORF">CJ204_04680</name>
</gene>
<dbReference type="Proteomes" id="UP000235363">
    <property type="component" value="Unassembled WGS sequence"/>
</dbReference>
<evidence type="ECO:0000259" key="1">
    <source>
        <dbReference type="Pfam" id="PF13490"/>
    </source>
</evidence>
<dbReference type="InterPro" id="IPR024020">
    <property type="entry name" value="Anit_sigma_mycothiol_RsrA"/>
</dbReference>
<dbReference type="EMBL" id="PNHF01000008">
    <property type="protein sequence ID" value="PMC62612.1"/>
    <property type="molecule type" value="Genomic_DNA"/>
</dbReference>
<reference evidence="2 3" key="1">
    <citation type="submission" date="2017-09" db="EMBL/GenBank/DDBJ databases">
        <title>Bacterial strain isolated from the female urinary microbiota.</title>
        <authorList>
            <person name="Thomas-White K."/>
            <person name="Kumar N."/>
            <person name="Forster S."/>
            <person name="Putonti C."/>
            <person name="Lawley T."/>
            <person name="Wolfe A.J."/>
        </authorList>
    </citation>
    <scope>NUCLEOTIDE SEQUENCE [LARGE SCALE GENOMIC DNA]</scope>
    <source>
        <strain evidence="2 3">UMB0908</strain>
    </source>
</reference>
<evidence type="ECO:0000313" key="3">
    <source>
        <dbReference type="Proteomes" id="UP000235363"/>
    </source>
</evidence>
<name>A0A2N6SZZ5_9CORY</name>